<dbReference type="Proteomes" id="UP000249057">
    <property type="component" value="Unassembled WGS sequence"/>
</dbReference>
<dbReference type="EMBL" id="KZ825401">
    <property type="protein sequence ID" value="RAH40745.1"/>
    <property type="molecule type" value="Genomic_DNA"/>
</dbReference>
<organism evidence="1 2">
    <name type="scientific">Aspergillus brunneoviolaceus CBS 621.78</name>
    <dbReference type="NCBI Taxonomy" id="1450534"/>
    <lineage>
        <taxon>Eukaryota</taxon>
        <taxon>Fungi</taxon>
        <taxon>Dikarya</taxon>
        <taxon>Ascomycota</taxon>
        <taxon>Pezizomycotina</taxon>
        <taxon>Eurotiomycetes</taxon>
        <taxon>Eurotiomycetidae</taxon>
        <taxon>Eurotiales</taxon>
        <taxon>Aspergillaceae</taxon>
        <taxon>Aspergillus</taxon>
        <taxon>Aspergillus subgen. Circumdati</taxon>
    </lineage>
</organism>
<proteinExistence type="predicted"/>
<accession>A0ACD1FUR4</accession>
<sequence>MSAIQFLHAQFHASYLATKHNVRSLREALRDLPKSSGAIYQEAMGKLKSQNPEAVRLAEKMLLWIVNASRPLRVKELQHLLAVREGDLNIDDNALTAPTYILSICAGLVTIDERGSICRLVHYTVQEFLRENRARSFPWGHLGMASIFRLQYPSFDSFGAGPCPSFDKLRRRRKFYVLFDSLQKTSASICLGVHHRRMVDLVLRPFQNKGTVASIAQTLFVEQRGVGVPDFPGDFLGIHYASYLGLTDGGSIRRHATVFGSRKEDLKL</sequence>
<reference evidence="1" key="1">
    <citation type="submission" date="2018-02" db="EMBL/GenBank/DDBJ databases">
        <title>The genomes of Aspergillus section Nigri reveals drivers in fungal speciation.</title>
        <authorList>
            <consortium name="DOE Joint Genome Institute"/>
            <person name="Vesth T.C."/>
            <person name="Nybo J."/>
            <person name="Theobald S."/>
            <person name="Brandl J."/>
            <person name="Frisvad J.C."/>
            <person name="Nielsen K.F."/>
            <person name="Lyhne E.K."/>
            <person name="Kogle M.E."/>
            <person name="Kuo A."/>
            <person name="Riley R."/>
            <person name="Clum A."/>
            <person name="Nolan M."/>
            <person name="Lipzen A."/>
            <person name="Salamov A."/>
            <person name="Henrissat B."/>
            <person name="Wiebenga A."/>
            <person name="De vries R.P."/>
            <person name="Grigoriev I.V."/>
            <person name="Mortensen U.H."/>
            <person name="Andersen M.R."/>
            <person name="Baker S.E."/>
        </authorList>
    </citation>
    <scope>NUCLEOTIDE SEQUENCE</scope>
    <source>
        <strain evidence="1">CBS 621.78</strain>
    </source>
</reference>
<evidence type="ECO:0000313" key="2">
    <source>
        <dbReference type="Proteomes" id="UP000249057"/>
    </source>
</evidence>
<name>A0ACD1FUR4_9EURO</name>
<protein>
    <submittedName>
        <fullName evidence="1">Uncharacterized protein</fullName>
    </submittedName>
</protein>
<evidence type="ECO:0000313" key="1">
    <source>
        <dbReference type="EMBL" id="RAH40745.1"/>
    </source>
</evidence>
<keyword evidence="2" id="KW-1185">Reference proteome</keyword>
<gene>
    <name evidence="1" type="ORF">BO95DRAFT_518442</name>
</gene>